<gene>
    <name evidence="8" type="primary">rfbD</name>
    <name evidence="8" type="ORF">ACFSNC_07935</name>
</gene>
<comment type="similarity">
    <text evidence="2 6">Belongs to the dTDP-4-dehydrorhamnose reductase family.</text>
</comment>
<evidence type="ECO:0000313" key="9">
    <source>
        <dbReference type="Proteomes" id="UP001597299"/>
    </source>
</evidence>
<comment type="function">
    <text evidence="6">Catalyzes the reduction of dTDP-6-deoxy-L-lyxo-4-hexulose to yield dTDP-L-rhamnose.</text>
</comment>
<dbReference type="NCBIfam" id="TIGR01214">
    <property type="entry name" value="rmlD"/>
    <property type="match status" value="1"/>
</dbReference>
<dbReference type="RefSeq" id="WP_213351909.1">
    <property type="nucleotide sequence ID" value="NZ_JAHBGB010000015.1"/>
</dbReference>
<proteinExistence type="inferred from homology"/>
<evidence type="ECO:0000256" key="5">
    <source>
        <dbReference type="ARBA" id="ARBA00048200"/>
    </source>
</evidence>
<keyword evidence="9" id="KW-1185">Reference proteome</keyword>
<dbReference type="GO" id="GO:0008831">
    <property type="term" value="F:dTDP-4-dehydrorhamnose reductase activity"/>
    <property type="evidence" value="ECO:0007669"/>
    <property type="project" value="UniProtKB-EC"/>
</dbReference>
<sequence>MTDPILVFGAGGQVGRELLDLAARRGIALHGFDRAALDIADSTAVRRLLAENRPSLLVNAAAYTKVDKAESEPEAARRDNVDGPAVLAAAAAQAGVPLLHISTDYVFDGTKAGPYLESDPVAPLGVYGRTKLEGEEAVRRTTDRHLILRTAWVYGRHGNNFLKTMLRLAAERDELRVVADQVGNPTATPDLAEAILAVAARAAAGEARWGTYHFAGSGATSWHGFADAIVAAAAPFTGRRPPVTAIGTTDYPTPARRPANSQLDSGAFAQAFGYRALDWRERVAQIVPELAGGAAKG</sequence>
<evidence type="ECO:0000259" key="7">
    <source>
        <dbReference type="Pfam" id="PF04321"/>
    </source>
</evidence>
<dbReference type="Gene3D" id="3.90.25.10">
    <property type="entry name" value="UDP-galactose 4-epimerase, domain 1"/>
    <property type="match status" value="1"/>
</dbReference>
<evidence type="ECO:0000256" key="4">
    <source>
        <dbReference type="ARBA" id="ARBA00017099"/>
    </source>
</evidence>
<reference evidence="9" key="1">
    <citation type="journal article" date="2019" name="Int. J. Syst. Evol. Microbiol.">
        <title>The Global Catalogue of Microorganisms (GCM) 10K type strain sequencing project: providing services to taxonomists for standard genome sequencing and annotation.</title>
        <authorList>
            <consortium name="The Broad Institute Genomics Platform"/>
            <consortium name="The Broad Institute Genome Sequencing Center for Infectious Disease"/>
            <person name="Wu L."/>
            <person name="Ma J."/>
        </authorList>
    </citation>
    <scope>NUCLEOTIDE SEQUENCE [LARGE SCALE GENOMIC DNA]</scope>
    <source>
        <strain evidence="9">CCM 7435</strain>
    </source>
</reference>
<evidence type="ECO:0000256" key="1">
    <source>
        <dbReference type="ARBA" id="ARBA00004781"/>
    </source>
</evidence>
<evidence type="ECO:0000313" key="8">
    <source>
        <dbReference type="EMBL" id="MFD2140322.1"/>
    </source>
</evidence>
<accession>A0ABW4YW25</accession>
<dbReference type="SUPFAM" id="SSF51735">
    <property type="entry name" value="NAD(P)-binding Rossmann-fold domains"/>
    <property type="match status" value="1"/>
</dbReference>
<dbReference type="Gene3D" id="3.40.50.720">
    <property type="entry name" value="NAD(P)-binding Rossmann-like Domain"/>
    <property type="match status" value="1"/>
</dbReference>
<comment type="catalytic activity">
    <reaction evidence="5 6">
        <text>dTDP-beta-L-rhamnose + NADP(+) = dTDP-4-dehydro-beta-L-rhamnose + NADPH + H(+)</text>
        <dbReference type="Rhea" id="RHEA:21796"/>
        <dbReference type="ChEBI" id="CHEBI:15378"/>
        <dbReference type="ChEBI" id="CHEBI:57510"/>
        <dbReference type="ChEBI" id="CHEBI:57783"/>
        <dbReference type="ChEBI" id="CHEBI:58349"/>
        <dbReference type="ChEBI" id="CHEBI:62830"/>
        <dbReference type="EC" id="1.1.1.133"/>
    </reaction>
</comment>
<protein>
    <recommendedName>
        <fullName evidence="4 6">dTDP-4-dehydrorhamnose reductase</fullName>
        <ecNumber evidence="3 6">1.1.1.133</ecNumber>
    </recommendedName>
</protein>
<keyword evidence="6" id="KW-0521">NADP</keyword>
<dbReference type="EC" id="1.1.1.133" evidence="3 6"/>
<feature type="domain" description="RmlD-like substrate binding" evidence="7">
    <location>
        <begin position="5"/>
        <end position="289"/>
    </location>
</feature>
<dbReference type="InterPro" id="IPR036291">
    <property type="entry name" value="NAD(P)-bd_dom_sf"/>
</dbReference>
<dbReference type="InterPro" id="IPR029903">
    <property type="entry name" value="RmlD-like-bd"/>
</dbReference>
<dbReference type="EMBL" id="JBHUHD010000001">
    <property type="protein sequence ID" value="MFD2140322.1"/>
    <property type="molecule type" value="Genomic_DNA"/>
</dbReference>
<evidence type="ECO:0000256" key="2">
    <source>
        <dbReference type="ARBA" id="ARBA00010944"/>
    </source>
</evidence>
<dbReference type="PANTHER" id="PTHR10491:SF4">
    <property type="entry name" value="METHIONINE ADENOSYLTRANSFERASE 2 SUBUNIT BETA"/>
    <property type="match status" value="1"/>
</dbReference>
<keyword evidence="6 8" id="KW-0560">Oxidoreductase</keyword>
<comment type="pathway">
    <text evidence="1 6">Carbohydrate biosynthesis; dTDP-L-rhamnose biosynthesis.</text>
</comment>
<dbReference type="InterPro" id="IPR005913">
    <property type="entry name" value="dTDP_dehydrorham_reduct"/>
</dbReference>
<evidence type="ECO:0000256" key="3">
    <source>
        <dbReference type="ARBA" id="ARBA00012929"/>
    </source>
</evidence>
<name>A0ABW4YW25_9HYPH</name>
<dbReference type="Proteomes" id="UP001597299">
    <property type="component" value="Unassembled WGS sequence"/>
</dbReference>
<dbReference type="Pfam" id="PF04321">
    <property type="entry name" value="RmlD_sub_bind"/>
    <property type="match status" value="1"/>
</dbReference>
<comment type="caution">
    <text evidence="8">The sequence shown here is derived from an EMBL/GenBank/DDBJ whole genome shotgun (WGS) entry which is preliminary data.</text>
</comment>
<dbReference type="CDD" id="cd05254">
    <property type="entry name" value="dTDP_HR_like_SDR_e"/>
    <property type="match status" value="1"/>
</dbReference>
<comment type="cofactor">
    <cofactor evidence="6">
        <name>Mg(2+)</name>
        <dbReference type="ChEBI" id="CHEBI:18420"/>
    </cofactor>
    <text evidence="6">Binds 1 Mg(2+) ion per monomer.</text>
</comment>
<evidence type="ECO:0000256" key="6">
    <source>
        <dbReference type="RuleBase" id="RU364082"/>
    </source>
</evidence>
<dbReference type="PANTHER" id="PTHR10491">
    <property type="entry name" value="DTDP-4-DEHYDRORHAMNOSE REDUCTASE"/>
    <property type="match status" value="1"/>
</dbReference>
<organism evidence="8 9">
    <name type="scientific">Ancylobacter oerskovii</name>
    <dbReference type="NCBI Taxonomy" id="459519"/>
    <lineage>
        <taxon>Bacteria</taxon>
        <taxon>Pseudomonadati</taxon>
        <taxon>Pseudomonadota</taxon>
        <taxon>Alphaproteobacteria</taxon>
        <taxon>Hyphomicrobiales</taxon>
        <taxon>Xanthobacteraceae</taxon>
        <taxon>Ancylobacter</taxon>
    </lineage>
</organism>